<gene>
    <name evidence="1" type="ORF">GLYMA_17G101200</name>
</gene>
<organism evidence="1">
    <name type="scientific">Glycine max</name>
    <name type="common">Soybean</name>
    <name type="synonym">Glycine hispida</name>
    <dbReference type="NCBI Taxonomy" id="3847"/>
    <lineage>
        <taxon>Eukaryota</taxon>
        <taxon>Viridiplantae</taxon>
        <taxon>Streptophyta</taxon>
        <taxon>Embryophyta</taxon>
        <taxon>Tracheophyta</taxon>
        <taxon>Spermatophyta</taxon>
        <taxon>Magnoliopsida</taxon>
        <taxon>eudicotyledons</taxon>
        <taxon>Gunneridae</taxon>
        <taxon>Pentapetalae</taxon>
        <taxon>rosids</taxon>
        <taxon>fabids</taxon>
        <taxon>Fabales</taxon>
        <taxon>Fabaceae</taxon>
        <taxon>Papilionoideae</taxon>
        <taxon>50 kb inversion clade</taxon>
        <taxon>NPAAA clade</taxon>
        <taxon>indigoferoid/millettioid clade</taxon>
        <taxon>Phaseoleae</taxon>
        <taxon>Glycine</taxon>
        <taxon>Glycine subgen. Soja</taxon>
    </lineage>
</organism>
<protein>
    <submittedName>
        <fullName evidence="1 2">Uncharacterized protein</fullName>
    </submittedName>
</protein>
<reference evidence="1 2" key="1">
    <citation type="journal article" date="2010" name="Nature">
        <title>Genome sequence of the palaeopolyploid soybean.</title>
        <authorList>
            <person name="Schmutz J."/>
            <person name="Cannon S.B."/>
            <person name="Schlueter J."/>
            <person name="Ma J."/>
            <person name="Mitros T."/>
            <person name="Nelson W."/>
            <person name="Hyten D.L."/>
            <person name="Song Q."/>
            <person name="Thelen J.J."/>
            <person name="Cheng J."/>
            <person name="Xu D."/>
            <person name="Hellsten U."/>
            <person name="May G.D."/>
            <person name="Yu Y."/>
            <person name="Sakurai T."/>
            <person name="Umezawa T."/>
            <person name="Bhattacharyya M.K."/>
            <person name="Sandhu D."/>
            <person name="Valliyodan B."/>
            <person name="Lindquist E."/>
            <person name="Peto M."/>
            <person name="Grant D."/>
            <person name="Shu S."/>
            <person name="Goodstein D."/>
            <person name="Barry K."/>
            <person name="Futrell-Griggs M."/>
            <person name="Abernathy B."/>
            <person name="Du J."/>
            <person name="Tian Z."/>
            <person name="Zhu L."/>
            <person name="Gill N."/>
            <person name="Joshi T."/>
            <person name="Libault M."/>
            <person name="Sethuraman A."/>
            <person name="Zhang X.-C."/>
            <person name="Shinozaki K."/>
            <person name="Nguyen H.T."/>
            <person name="Wing R.A."/>
            <person name="Cregan P."/>
            <person name="Specht J."/>
            <person name="Grimwood J."/>
            <person name="Rokhsar D."/>
            <person name="Stacey G."/>
            <person name="Shoemaker R.C."/>
            <person name="Jackson S.A."/>
        </authorList>
    </citation>
    <scope>NUCLEOTIDE SEQUENCE</scope>
    <source>
        <strain evidence="2">cv. Williams 82</strain>
        <tissue evidence="1">Callus</tissue>
    </source>
</reference>
<sequence length="75" mass="8723">MLLSTLCNKTYYKTPSATGKTGLEEDHIKIHHHQFIISFNNKLAKKTVKLKPSFPLYYCSYFLHHQHIATDKSQS</sequence>
<reference evidence="1" key="3">
    <citation type="submission" date="2018-07" db="EMBL/GenBank/DDBJ databases">
        <title>WGS assembly of Glycine max.</title>
        <authorList>
            <person name="Schmutz J."/>
            <person name="Cannon S."/>
            <person name="Schlueter J."/>
            <person name="Ma J."/>
            <person name="Mitros T."/>
            <person name="Nelson W."/>
            <person name="Hyten D."/>
            <person name="Song Q."/>
            <person name="Thelen J."/>
            <person name="Cheng J."/>
            <person name="Xu D."/>
            <person name="Hellsten U."/>
            <person name="May G."/>
            <person name="Yu Y."/>
            <person name="Sakurai T."/>
            <person name="Umezawa T."/>
            <person name="Bhattacharyya M."/>
            <person name="Sandhu D."/>
            <person name="Valliyodan B."/>
            <person name="Lindquist E."/>
            <person name="Peto M."/>
            <person name="Grant D."/>
            <person name="Shu S."/>
            <person name="Goodstein D."/>
            <person name="Barry K."/>
            <person name="Futrell-Griggs M."/>
            <person name="Abernathy B."/>
            <person name="Du J."/>
            <person name="Tian Z."/>
            <person name="Zhu L."/>
            <person name="Gill N."/>
            <person name="Joshi T."/>
            <person name="Libault M."/>
            <person name="Sethuraman A."/>
            <person name="Zhang X."/>
            <person name="Shinozaki K."/>
            <person name="Nguyen H."/>
            <person name="Wing R."/>
            <person name="Cregan P."/>
            <person name="Specht J."/>
            <person name="Grimwood J."/>
            <person name="Rokhsar D."/>
            <person name="Stacey G."/>
            <person name="Shoemaker R."/>
            <person name="Jackson S."/>
        </authorList>
    </citation>
    <scope>NUCLEOTIDE SEQUENCE</scope>
    <source>
        <tissue evidence="1">Callus</tissue>
    </source>
</reference>
<name>A0A0R0FJF3_SOYBN</name>
<dbReference type="InParanoid" id="A0A0R0FJF3"/>
<evidence type="ECO:0000313" key="1">
    <source>
        <dbReference type="EMBL" id="KRH03490.1"/>
    </source>
</evidence>
<dbReference type="AlphaFoldDB" id="A0A0R0FJF3"/>
<dbReference type="Gramene" id="KRH03490">
    <property type="protein sequence ID" value="KRH03490"/>
    <property type="gene ID" value="GLYMA_17G101200"/>
</dbReference>
<evidence type="ECO:0000313" key="3">
    <source>
        <dbReference type="Proteomes" id="UP000008827"/>
    </source>
</evidence>
<dbReference type="EnsemblPlants" id="KRH03490">
    <property type="protein sequence ID" value="KRH03490"/>
    <property type="gene ID" value="GLYMA_17G101200"/>
</dbReference>
<reference evidence="2" key="2">
    <citation type="submission" date="2018-02" db="UniProtKB">
        <authorList>
            <consortium name="EnsemblPlants"/>
        </authorList>
    </citation>
    <scope>IDENTIFICATION</scope>
    <source>
        <strain evidence="2">Williams 82</strain>
    </source>
</reference>
<accession>A0A0R0FJF3</accession>
<dbReference type="EMBL" id="CM000850">
    <property type="protein sequence ID" value="KRH03490.1"/>
    <property type="molecule type" value="Genomic_DNA"/>
</dbReference>
<dbReference type="Proteomes" id="UP000008827">
    <property type="component" value="Chromosome 17"/>
</dbReference>
<proteinExistence type="predicted"/>
<evidence type="ECO:0000313" key="2">
    <source>
        <dbReference type="EnsemblPlants" id="KRH03490"/>
    </source>
</evidence>
<keyword evidence="3" id="KW-1185">Reference proteome</keyword>